<dbReference type="GO" id="GO:0008409">
    <property type="term" value="F:5'-3' exonuclease activity"/>
    <property type="evidence" value="ECO:0007669"/>
    <property type="project" value="TreeGrafter"/>
</dbReference>
<protein>
    <recommendedName>
        <fullName evidence="1">Fanconi-associated nuclease</fullName>
        <ecNumber evidence="1">3.1.4.1</ecNumber>
    </recommendedName>
</protein>
<keyword evidence="1" id="KW-0540">Nuclease</keyword>
<keyword evidence="3" id="KW-1185">Reference proteome</keyword>
<dbReference type="GO" id="GO:0036297">
    <property type="term" value="P:interstrand cross-link repair"/>
    <property type="evidence" value="ECO:0007669"/>
    <property type="project" value="InterPro"/>
</dbReference>
<evidence type="ECO:0000313" key="3">
    <source>
        <dbReference type="Proteomes" id="UP001162162"/>
    </source>
</evidence>
<dbReference type="EMBL" id="JAPWTK010000187">
    <property type="protein sequence ID" value="KAJ8946381.1"/>
    <property type="molecule type" value="Genomic_DNA"/>
</dbReference>
<gene>
    <name evidence="2" type="ORF">NQ318_011787</name>
</gene>
<keyword evidence="1" id="KW-0464">Manganese</keyword>
<dbReference type="PANTHER" id="PTHR15749">
    <property type="entry name" value="FANCONI-ASSOCIATED NUCLEASE 1"/>
    <property type="match status" value="1"/>
</dbReference>
<comment type="catalytic activity">
    <reaction evidence="1">
        <text>Hydrolytically removes 5'-nucleotides successively from the 3'-hydroxy termini of 3'-hydroxy-terminated oligonucleotides.</text>
        <dbReference type="EC" id="3.1.4.1"/>
    </reaction>
</comment>
<keyword evidence="1" id="KW-0378">Hydrolase</keyword>
<comment type="subcellular location">
    <subcellularLocation>
        <location evidence="1">Nucleus</location>
    </subcellularLocation>
</comment>
<name>A0AAV8Y6R0_9CUCU</name>
<comment type="cofactor">
    <cofactor evidence="1">
        <name>Mg(2+)</name>
        <dbReference type="ChEBI" id="CHEBI:18420"/>
    </cofactor>
    <cofactor evidence="1">
        <name>Mn(2+)</name>
        <dbReference type="ChEBI" id="CHEBI:29035"/>
    </cofactor>
</comment>
<keyword evidence="1" id="KW-0227">DNA damage</keyword>
<evidence type="ECO:0000256" key="1">
    <source>
        <dbReference type="RuleBase" id="RU365033"/>
    </source>
</evidence>
<dbReference type="InterPro" id="IPR033315">
    <property type="entry name" value="Fan1-like"/>
</dbReference>
<organism evidence="2 3">
    <name type="scientific">Aromia moschata</name>
    <dbReference type="NCBI Taxonomy" id="1265417"/>
    <lineage>
        <taxon>Eukaryota</taxon>
        <taxon>Metazoa</taxon>
        <taxon>Ecdysozoa</taxon>
        <taxon>Arthropoda</taxon>
        <taxon>Hexapoda</taxon>
        <taxon>Insecta</taxon>
        <taxon>Pterygota</taxon>
        <taxon>Neoptera</taxon>
        <taxon>Endopterygota</taxon>
        <taxon>Coleoptera</taxon>
        <taxon>Polyphaga</taxon>
        <taxon>Cucujiformia</taxon>
        <taxon>Chrysomeloidea</taxon>
        <taxon>Cerambycidae</taxon>
        <taxon>Cerambycinae</taxon>
        <taxon>Callichromatini</taxon>
        <taxon>Aromia</taxon>
    </lineage>
</organism>
<dbReference type="EC" id="3.1.4.1" evidence="1"/>
<proteinExistence type="inferred from homology"/>
<comment type="caution">
    <text evidence="2">The sequence shown here is derived from an EMBL/GenBank/DDBJ whole genome shotgun (WGS) entry which is preliminary data.</text>
</comment>
<comment type="similarity">
    <text evidence="1">Belongs to the FAN1 family.</text>
</comment>
<keyword evidence="1" id="KW-0539">Nucleus</keyword>
<evidence type="ECO:0000313" key="2">
    <source>
        <dbReference type="EMBL" id="KAJ8946381.1"/>
    </source>
</evidence>
<dbReference type="GO" id="GO:0005634">
    <property type="term" value="C:nucleus"/>
    <property type="evidence" value="ECO:0007669"/>
    <property type="project" value="UniProtKB-SubCell"/>
</dbReference>
<comment type="function">
    <text evidence="1">Nuclease required for the repair of DNA interstrand cross-links (ICL). Acts as a 5'-3' exonuclease that anchors at a cut end of DNA and cleaves DNA successively at every third nucleotide, allowing to excise an ICL from one strand through flanking incisions.</text>
</comment>
<accession>A0AAV8Y6R0</accession>
<reference evidence="2" key="1">
    <citation type="journal article" date="2023" name="Insect Mol. Biol.">
        <title>Genome sequencing provides insights into the evolution of gene families encoding plant cell wall-degrading enzymes in longhorned beetles.</title>
        <authorList>
            <person name="Shin N.R."/>
            <person name="Okamura Y."/>
            <person name="Kirsch R."/>
            <person name="Pauchet Y."/>
        </authorList>
    </citation>
    <scope>NUCLEOTIDE SEQUENCE</scope>
    <source>
        <strain evidence="2">AMC_N1</strain>
    </source>
</reference>
<dbReference type="PANTHER" id="PTHR15749:SF4">
    <property type="entry name" value="FANCONI-ASSOCIATED NUCLEASE 1"/>
    <property type="match status" value="1"/>
</dbReference>
<dbReference type="GO" id="GO:0070336">
    <property type="term" value="F:flap-structured DNA binding"/>
    <property type="evidence" value="ECO:0007669"/>
    <property type="project" value="TreeGrafter"/>
</dbReference>
<keyword evidence="1" id="KW-0234">DNA repair</keyword>
<keyword evidence="1" id="KW-0460">Magnesium</keyword>
<dbReference type="GO" id="GO:0017108">
    <property type="term" value="F:5'-flap endonuclease activity"/>
    <property type="evidence" value="ECO:0007669"/>
    <property type="project" value="TreeGrafter"/>
</dbReference>
<dbReference type="AlphaFoldDB" id="A0AAV8Y6R0"/>
<dbReference type="GO" id="GO:0004528">
    <property type="term" value="F:phosphodiesterase I activity"/>
    <property type="evidence" value="ECO:0007669"/>
    <property type="project" value="UniProtKB-EC"/>
</dbReference>
<keyword evidence="1" id="KW-0479">Metal-binding</keyword>
<sequence length="449" mass="53678">MEPKYQYVCLKLFSRKRKWYNLFKLCNLLYLDVEDCDVTNMYEVFKEKKIVDTDYLKDDIAKLLILLDPTDLKDLCKIFKSKLMSSRKEDMIQSLLKFCRTQSTLTNLKSTEDLIKEQIKLKMGDCCIKLNGEFEEAFYRTYILGTFTNSTFTNMVDYFKNLLYLNVLFPNYQVEEYLIFYSTGEFIRYARARRCRDELEKYAGNHLETLKICKSMFEELKAIKDVEVFDEDRYKKSPHLTRFTARSVYVSGLTSATKTLATKFPEDVKEWLEYMIENESMYTHRIGDWYFHLTWLYMKYLKPFDYTRAAQLLIEVLQEQQDHLSEIQLYQLSKRGDLLRVTKKYKIDQWYHDKIAKLTPPPIHYYDFPRHEIDAQAIRENQSGRKRDYVICDGDGNKRILGVEELAPTILLEQRLHRRRALRRVPDKSDFYAIFLGHNLHGKTGIFCL</sequence>
<dbReference type="GO" id="GO:0046872">
    <property type="term" value="F:metal ion binding"/>
    <property type="evidence" value="ECO:0007669"/>
    <property type="project" value="UniProtKB-KW"/>
</dbReference>
<dbReference type="Proteomes" id="UP001162162">
    <property type="component" value="Unassembled WGS sequence"/>
</dbReference>